<evidence type="ECO:0000256" key="1">
    <source>
        <dbReference type="SAM" id="SignalP"/>
    </source>
</evidence>
<reference evidence="4" key="1">
    <citation type="submission" date="2016-11" db="EMBL/GenBank/DDBJ databases">
        <authorList>
            <person name="Varghese N."/>
            <person name="Submissions S."/>
        </authorList>
    </citation>
    <scope>NUCLEOTIDE SEQUENCE [LARGE SCALE GENOMIC DNA]</scope>
    <source>
        <strain evidence="4">DSM 22638</strain>
    </source>
</reference>
<dbReference type="AlphaFoldDB" id="A0A1M5NKF6"/>
<name>A0A1M5NKF6_9FLAO</name>
<sequence length="297" mass="32521">MKTKILTVLIVAISYLQISAQEEDFNLAGISYTFNPAVSLDNPSNQQLQETEINLSEFKAFFLAPFKLKNDKTILLGGIDYTFLGGPLNDLPNDRSVEANLHALKLSAGINQKLNDNWAIRAILSPTIASDFSGSLTSDAFTLQASGLIRHITNKGFKFGLGAAYTNGFGEPQLVPMGEFIYRKDNLDVLVLAPVQAAVRYRLNKMILGFRVDLQGNEYALNVEDAETNIGQIESVKFSRYNIGPTIATDLSKSVRLQLSGGISLKRKLTATDVNGDTEDYGLENGAFVKASFLLIK</sequence>
<protein>
    <recommendedName>
        <fullName evidence="2">DUF6268 domain-containing protein</fullName>
    </recommendedName>
</protein>
<dbReference type="InterPro" id="IPR046235">
    <property type="entry name" value="DUF6268"/>
</dbReference>
<evidence type="ECO:0000259" key="2">
    <source>
        <dbReference type="Pfam" id="PF19783"/>
    </source>
</evidence>
<feature type="chain" id="PRO_5012229098" description="DUF6268 domain-containing protein" evidence="1">
    <location>
        <begin position="21"/>
        <end position="297"/>
    </location>
</feature>
<dbReference type="Proteomes" id="UP000184532">
    <property type="component" value="Unassembled WGS sequence"/>
</dbReference>
<dbReference type="Pfam" id="PF19783">
    <property type="entry name" value="DUF6268"/>
    <property type="match status" value="1"/>
</dbReference>
<keyword evidence="4" id="KW-1185">Reference proteome</keyword>
<proteinExistence type="predicted"/>
<evidence type="ECO:0000313" key="4">
    <source>
        <dbReference type="Proteomes" id="UP000184532"/>
    </source>
</evidence>
<dbReference type="STRING" id="570519.SAMN04488116_2850"/>
<keyword evidence="1" id="KW-0732">Signal</keyword>
<dbReference type="SUPFAM" id="SSF56935">
    <property type="entry name" value="Porins"/>
    <property type="match status" value="1"/>
</dbReference>
<dbReference type="EMBL" id="FQWL01000005">
    <property type="protein sequence ID" value="SHG90030.1"/>
    <property type="molecule type" value="Genomic_DNA"/>
</dbReference>
<dbReference type="OrthoDB" id="1420478at2"/>
<gene>
    <name evidence="3" type="ORF">SAMN04488116_2850</name>
</gene>
<organism evidence="3 4">
    <name type="scientific">Flagellimonas flava</name>
    <dbReference type="NCBI Taxonomy" id="570519"/>
    <lineage>
        <taxon>Bacteria</taxon>
        <taxon>Pseudomonadati</taxon>
        <taxon>Bacteroidota</taxon>
        <taxon>Flavobacteriia</taxon>
        <taxon>Flavobacteriales</taxon>
        <taxon>Flavobacteriaceae</taxon>
        <taxon>Flagellimonas</taxon>
    </lineage>
</organism>
<evidence type="ECO:0000313" key="3">
    <source>
        <dbReference type="EMBL" id="SHG90030.1"/>
    </source>
</evidence>
<dbReference type="RefSeq" id="WP_073180808.1">
    <property type="nucleotide sequence ID" value="NZ_FQWL01000005.1"/>
</dbReference>
<feature type="signal peptide" evidence="1">
    <location>
        <begin position="1"/>
        <end position="20"/>
    </location>
</feature>
<feature type="domain" description="DUF6268" evidence="2">
    <location>
        <begin position="18"/>
        <end position="272"/>
    </location>
</feature>
<accession>A0A1M5NKF6</accession>